<dbReference type="EMBL" id="FO203503">
    <property type="protein sequence ID" value="CCK81924.1"/>
    <property type="molecule type" value="Genomic_DNA"/>
</dbReference>
<gene>
    <name evidence="1" type="ordered locus">TOL2_C37680</name>
</gene>
<evidence type="ECO:0000313" key="1">
    <source>
        <dbReference type="EMBL" id="CCK81924.1"/>
    </source>
</evidence>
<keyword evidence="2" id="KW-1185">Reference proteome</keyword>
<reference evidence="1 2" key="1">
    <citation type="journal article" date="2013" name="Environ. Microbiol.">
        <title>Complete genome, catabolic sub-proteomes and key-metabolites of Desulfobacula toluolica Tol2, a marine, aromatic compound-degrading, sulfate-reducing bacterium.</title>
        <authorList>
            <person name="Wohlbrand L."/>
            <person name="Jacob J.H."/>
            <person name="Kube M."/>
            <person name="Mussmann M."/>
            <person name="Jarling R."/>
            <person name="Beck A."/>
            <person name="Amann R."/>
            <person name="Wilkes H."/>
            <person name="Reinhardt R."/>
            <person name="Rabus R."/>
        </authorList>
    </citation>
    <scope>NUCLEOTIDE SEQUENCE [LARGE SCALE GENOMIC DNA]</scope>
    <source>
        <strain evidence="2">DSM 7467 / Tol2</strain>
    </source>
</reference>
<proteinExistence type="predicted"/>
<protein>
    <submittedName>
        <fullName evidence="1">Uncharacterized protein</fullName>
    </submittedName>
</protein>
<dbReference type="Proteomes" id="UP000007347">
    <property type="component" value="Chromosome"/>
</dbReference>
<evidence type="ECO:0000313" key="2">
    <source>
        <dbReference type="Proteomes" id="UP000007347"/>
    </source>
</evidence>
<sequence length="64" mass="7656">MENTDWKSGRKKTQRNKIFPNHNQFTTTKEDVEYMSLNFTKHGSRDHKKMVIYTALKQTPKDKP</sequence>
<dbReference type="KEGG" id="dto:TOL2_C37680"/>
<name>K0NBV5_DESTT</name>
<dbReference type="HOGENOM" id="CLU_2860477_0_0_7"/>
<accession>K0NBV5</accession>
<organism evidence="1 2">
    <name type="scientific">Desulfobacula toluolica (strain DSM 7467 / Tol2)</name>
    <dbReference type="NCBI Taxonomy" id="651182"/>
    <lineage>
        <taxon>Bacteria</taxon>
        <taxon>Pseudomonadati</taxon>
        <taxon>Thermodesulfobacteriota</taxon>
        <taxon>Desulfobacteria</taxon>
        <taxon>Desulfobacterales</taxon>
        <taxon>Desulfobacteraceae</taxon>
        <taxon>Desulfobacula</taxon>
    </lineage>
</organism>
<dbReference type="AlphaFoldDB" id="K0NBV5"/>
<dbReference type="STRING" id="651182.TOL2_C37680"/>